<feature type="compositionally biased region" description="Basic and acidic residues" evidence="2">
    <location>
        <begin position="3462"/>
        <end position="3471"/>
    </location>
</feature>
<dbReference type="SUPFAM" id="SSF142695">
    <property type="entry name" value="RibA-like"/>
    <property type="match status" value="1"/>
</dbReference>
<dbReference type="InterPro" id="IPR036144">
    <property type="entry name" value="RibA-like_sf"/>
</dbReference>
<dbReference type="OrthoDB" id="10440022at2759"/>
<protein>
    <submittedName>
        <fullName evidence="5">Putative GTP cyclohydrolase URC1</fullName>
    </submittedName>
</protein>
<reference evidence="5 6" key="1">
    <citation type="submission" date="2016-02" db="EMBL/GenBank/DDBJ databases">
        <title>Genome analysis of coral dinoflagellate symbionts highlights evolutionary adaptations to a symbiotic lifestyle.</title>
        <authorList>
            <person name="Aranda M."/>
            <person name="Li Y."/>
            <person name="Liew Y.J."/>
            <person name="Baumgarten S."/>
            <person name="Simakov O."/>
            <person name="Wilson M."/>
            <person name="Piel J."/>
            <person name="Ashoor H."/>
            <person name="Bougouffa S."/>
            <person name="Bajic V.B."/>
            <person name="Ryu T."/>
            <person name="Ravasi T."/>
            <person name="Bayer T."/>
            <person name="Micklem G."/>
            <person name="Kim H."/>
            <person name="Bhak J."/>
            <person name="Lajeunesse T.C."/>
            <person name="Voolstra C.R."/>
        </authorList>
    </citation>
    <scope>NUCLEOTIDE SEQUENCE [LARGE SCALE GENOMIC DNA]</scope>
    <source>
        <strain evidence="5 6">CCMP2467</strain>
    </source>
</reference>
<feature type="domain" description="GTP cyclohydrolase N-terminal" evidence="4">
    <location>
        <begin position="4341"/>
        <end position="4404"/>
    </location>
</feature>
<feature type="coiled-coil region" evidence="1">
    <location>
        <begin position="3573"/>
        <end position="3653"/>
    </location>
</feature>
<feature type="region of interest" description="Disordered" evidence="2">
    <location>
        <begin position="3675"/>
        <end position="3902"/>
    </location>
</feature>
<feature type="region of interest" description="Disordered" evidence="2">
    <location>
        <begin position="1594"/>
        <end position="1648"/>
    </location>
</feature>
<dbReference type="PANTHER" id="PTHR47259:SF2">
    <property type="entry name" value="URACIL-REGULATED PROTEIN 1"/>
    <property type="match status" value="1"/>
</dbReference>
<keyword evidence="6" id="KW-1185">Reference proteome</keyword>
<feature type="region of interest" description="Disordered" evidence="2">
    <location>
        <begin position="1714"/>
        <end position="1798"/>
    </location>
</feature>
<dbReference type="Pfam" id="PF00925">
    <property type="entry name" value="GTP_cyclohydro2"/>
    <property type="match status" value="1"/>
</dbReference>
<dbReference type="GO" id="GO:0016787">
    <property type="term" value="F:hydrolase activity"/>
    <property type="evidence" value="ECO:0007669"/>
    <property type="project" value="UniProtKB-KW"/>
</dbReference>
<feature type="compositionally biased region" description="Low complexity" evidence="2">
    <location>
        <begin position="4064"/>
        <end position="4073"/>
    </location>
</feature>
<feature type="compositionally biased region" description="Basic and acidic residues" evidence="2">
    <location>
        <begin position="2232"/>
        <end position="2241"/>
    </location>
</feature>
<dbReference type="Gene3D" id="3.40.50.10990">
    <property type="entry name" value="GTP cyclohydrolase II"/>
    <property type="match status" value="1"/>
</dbReference>
<evidence type="ECO:0000313" key="5">
    <source>
        <dbReference type="EMBL" id="OLP76503.1"/>
    </source>
</evidence>
<gene>
    <name evidence="5" type="primary">URC1</name>
    <name evidence="5" type="ORF">AK812_SmicGene43554</name>
</gene>
<feature type="compositionally biased region" description="Acidic residues" evidence="2">
    <location>
        <begin position="992"/>
        <end position="1012"/>
    </location>
</feature>
<feature type="region of interest" description="Disordered" evidence="2">
    <location>
        <begin position="3912"/>
        <end position="3931"/>
    </location>
</feature>
<evidence type="ECO:0000256" key="1">
    <source>
        <dbReference type="SAM" id="Coils"/>
    </source>
</evidence>
<feature type="domain" description="GTP cyclohydrolase II" evidence="3">
    <location>
        <begin position="4436"/>
        <end position="4579"/>
    </location>
</feature>
<dbReference type="Proteomes" id="UP000186817">
    <property type="component" value="Unassembled WGS sequence"/>
</dbReference>
<feature type="compositionally biased region" description="Basic and acidic residues" evidence="2">
    <location>
        <begin position="3810"/>
        <end position="3838"/>
    </location>
</feature>
<comment type="caution">
    <text evidence="5">The sequence shown here is derived from an EMBL/GenBank/DDBJ whole genome shotgun (WGS) entry which is preliminary data.</text>
</comment>
<evidence type="ECO:0000259" key="4">
    <source>
        <dbReference type="Pfam" id="PF12471"/>
    </source>
</evidence>
<keyword evidence="5" id="KW-0378">Hydrolase</keyword>
<feature type="coiled-coil region" evidence="1">
    <location>
        <begin position="1439"/>
        <end position="1466"/>
    </location>
</feature>
<proteinExistence type="predicted"/>
<feature type="compositionally biased region" description="Basic and acidic residues" evidence="2">
    <location>
        <begin position="3876"/>
        <end position="3886"/>
    </location>
</feature>
<feature type="coiled-coil region" evidence="1">
    <location>
        <begin position="1076"/>
        <end position="1110"/>
    </location>
</feature>
<feature type="compositionally biased region" description="Polar residues" evidence="2">
    <location>
        <begin position="3766"/>
        <end position="3778"/>
    </location>
</feature>
<evidence type="ECO:0000313" key="6">
    <source>
        <dbReference type="Proteomes" id="UP000186817"/>
    </source>
</evidence>
<feature type="region of interest" description="Disordered" evidence="2">
    <location>
        <begin position="1205"/>
        <end position="1242"/>
    </location>
</feature>
<feature type="compositionally biased region" description="Basic and acidic residues" evidence="2">
    <location>
        <begin position="3702"/>
        <end position="3728"/>
    </location>
</feature>
<feature type="region of interest" description="Disordered" evidence="2">
    <location>
        <begin position="986"/>
        <end position="1018"/>
    </location>
</feature>
<evidence type="ECO:0000259" key="3">
    <source>
        <dbReference type="Pfam" id="PF00925"/>
    </source>
</evidence>
<dbReference type="EMBL" id="LSRX01002006">
    <property type="protein sequence ID" value="OLP76503.1"/>
    <property type="molecule type" value="Genomic_DNA"/>
</dbReference>
<accession>A0A1Q9C0Q3</accession>
<feature type="region of interest" description="Disordered" evidence="2">
    <location>
        <begin position="3462"/>
        <end position="3512"/>
    </location>
</feature>
<feature type="region of interest" description="Disordered" evidence="2">
    <location>
        <begin position="2225"/>
        <end position="2260"/>
    </location>
</feature>
<name>A0A1Q9C0Q3_SYMMI</name>
<evidence type="ECO:0000256" key="2">
    <source>
        <dbReference type="SAM" id="MobiDB-lite"/>
    </source>
</evidence>
<dbReference type="Pfam" id="PF12471">
    <property type="entry name" value="GTP_CH_N"/>
    <property type="match status" value="1"/>
</dbReference>
<sequence length="5026" mass="551826">MIGHSFGLVAAVYNYNRRSAFINDVLVKIFEMVAFNFYDDKYGFETAITAPSAKLAAEAVHFILGALFDEKKLQLSVAPMILGVTFNLEQLVLEIKEQRKQELLDTIDSVLESGTLDPGLAGKLKGKLMFGASQLWGKVGRAFFRPLSERQYMKDLHSDRMDLNPAIVRSLKYWRRLIQFGPPREISLRSEKPSDEVIFTDGFTPDQRKHEVGLDRIGAVMFDRRAPAPKQLAEVIPRAISEKWIPRKTQIVPIEMIAPILAIETFRDHLRNKDVLLLIDSEAVEAALVKGYSSKEDLCELVEIFWELALEYRINFFIDRVSTDANPAGWPSRDHLEIGRSAGWAVAKTCSSLKKCALDAWERLLISELWERSCGREDLFEFEKVCARRLGIWERLLFQVLQGEELQILEDTVRRYDSSWELMPFGVWDESDWRPVNYGLPGSLPQEASIPSECLLQAKAEARRSRTCVAAVTSSSSLGFTGKALRTGGPSLASTHFTSRWHGSCTSIGELQDSVDTTQGVQGLSSPFTSCCDSDDEDETLIKFSEVVLQKWKKEGDPGLLPAKKNFLYDPRAGDNAPLFLPGYSMTRSMTTASMVLENLQKELGSLELAGADPGVDEDAKLTIGEAVQLIANGTVIGAVAEDMLKKLKTGGVRSGIPRRYVVTYELYGLLTNKVRDVLDQMDEISQTEVEQADLAVKMQAAGNIDASSIARAVGREEDEDFITKLKAADTVDTAPDPDESEMDQQEQIVGEMDKLLTREELKNLLTDVISGLDRFRWQDLANDLKKWCTTGETSDNVVRRLLEDTVELQREAVSVLALSKILAEETLSSRILLAARALADFNDAVDREMGLMLERFGIDPALISRTYTHSASLLDAFASKKSLSSLDREEETDSALADSQPFATTANLSDMEKAMVKQRDHQRRVHKKVKGDLTALMQEHRRKVELNRSLYDHLMMTTMRDERRGKGGQEVGNGENYLQSAMQRQPTYESQELEVDELETPPDMPPEEDAAENVASKPAPALPGRFPKGKASAASAASQGGFNLRRGIEKAASKIQAPKKSEHFQIGAFRLLHSAKAFMDELVSAAAERDVLEENIQRLLRKMELQTRTLKAGGDPAKSRPAHHQYHKLEPFIAEGSERPEQTEGRVKKQAKSEVEWLQVRRELLWKDLNERAVPVSLKDITDKKERRRNLHAKAKARMRVRLEEEAKLPNDETQSHDVRAAEDVREKADEPTEDAGTTSSKFVRQRRRAVVMEAKSSDPTPAEEGEVQVPRSVLQDLAQQRDNKITLLSDILSEQENIAKKVLSAYGDRCWDFRLEAQRCAFVSSPWSFIIDRIQEEVAPKRPQTWTPWPEHSQGLLRLFKVMQSATSAVVQVRGATVYASAQHPLGEASKVFRRVTNQRCLLGTHRRCFRKSRRIRAVWDFGPRAPSSGPGIGRFLGGAEAAKQKAKAEAQQKAAELSRKKAAKFTCDWLRGHKSGFGETAREVLVYADGLESMGRGVQGRTIVAQSLIPSLHRQQPWVDQVQAAEQSLVDVISLDGDLVVEALSNIPQDARGRLRTMLVLAEEVVVQAAHGYQIVIDTGLGTAGWYVQEEPDAADPQSGPVAATGQSWADTSDADGGPVLSLQSAPAPQPAPAPTQVHHGPLPTADPGTAATQVVAPVPAPSQVQTNTQVTPPQPVQPLPQPILGPLSKAATRGQQMAPQQMVAHITVKAQPKPQPQPQPQPQHQIVAVKSSPAQPDQMAAVHPGQPAAKAPTVPPPPAARTAAQGGTRGVGPVLGTLRQPAPQPTQPVADRPFQPDQAAARIARSRAVTDTKVNPAAASADLCKYSCSDIRPQVVVVIDPTLRSQPVTGNNFSLESTGPSLMSAVSDSEELLRNMVPQATDQVASAVHRLLFEAGTFIVAELRSSLEGPTGEPSRRLSTQERSSRLQALQTKLGSFRISGQYEPSHQLVDAFSAMMADQSIRHVPLNRCSTREQEVANVKRDEHLLKLENSALRLASKPQPLKVELSTELRLAQALSRRGLAIEMAGMGTFEVHEAYARGLLEHLHRQPPVKFEAPGIDAVLRADRELWIRVADEVGSDFVGPGKTSVVDDAIKKWQHSMQIAFFLVPVPKPDKPEKQPLKRTWEQTSAAPYADKGGKGKHKGKFMTQAWQTGKFGKGKSKTGKDKQQTAVPAALKGLDPNFQGITRRPGELASEELEPAAAPQLSHIGAPAASVTAVDAPASAPALHHESLETRKQPSCQAAKPPQDDHSQRKPPLGTLFLELFAGTGRMSKAFSRLGLQVLAVDSVKVSGVPSLTLDLSKPLSQKLVLDLVRSRRLAAVHLAPPCGTSSAARRIYAGPGSPQPLRGALHPDGLPGLSFLQRQRVATANKLYHFSAQVISACQEMDILWSLENPESSLFWLTSPIAQLWRTFRSHIFHGTFDSCVYGGMRKKATTFWSNCQSVTALALRCHPGLGHEHLSWGRSASGWTTAEEAAYPTVLCKHWASLVTEALSRRGRLADFGSAQGSVRYAAAERAALGLFPKATHAPVMVDPFQSHSWVKLESAEDRTKFVPGMRLQDPNFPKGSTTIKVMVERGTWGALVGQPVSPEVFVQRAVQSQHPQTFLPPLPAALERTVSLLADNKLPEIHRIRCQRLKTLCDIATELQPREDADHAALAPHLKSILTGKRIRLFECLLQGLRYPDKSLPQDMRQGFKLTGWLPDTQTRPSKVVPPAMHRDEVWSQRQQNNSAVWSQCKSSGDDALDRALWQQTLEECEAGWAVLEPGHVQAPSGCVLGRRFAVRQGAKVRPIDDLTVSLVNSTLGVDEKVVVQPAASTISLALHLQQRCLSPTSRPQAPSGLRGRTFDLKWAFKQLGVCERDLVFTKVAVYNPETGQPAVLALKALPFGATGSVHGFCRCSLALWHIAVSLLLLPLTVFFDDYTAVTLEQDCHSLTQSFLLLLKLLGWQAALEGSKAADFAESFVSLGIAYILPRTPSGFVRVCNTDSRKREVATTCLRALQSDSLSPAEALAFAGRLRLVYEYLTLTVTATSILAQDSTFLDDLQDRLLSLPDPVPLPQPSVQSGQGSATQTALPAPKLRSLGSWKPQDSQAERQAALSKWSQLFRATPHLFKPETVSEVAHECSRTELGNLDLRFAKKSTNTLLNRVSSLQRFAAWLLRSFPHEQLSEALVFLYGQHVTAQFSGSSVPDQLSQALNFADGCLGLQVPAADLLSPRVQGLAHKAMRQQKPPRQAPALTTDQIRWLQTFADSDEPQYECYVAATLLFMVYAGARHSDLRRSQQLFVDTDESGNAVFVECSVLNPKQSKQSRRRNLFLPLVAPAEGICQVPWASRWLELRKSLGLSCGGSLEDDPLLPDLAADGSLLKVNMDSATTTKWLRCLLSRQAGSDNEALLKMSSQGLKATCLSWTMKAGIPDSDQTLLGYHSRGRSASALSYGRDSLAGPLRQLQSVLQDIRTGKFRPDSTRSGRWSSLDSAVSSQPTAFAPAPVSATAKQTPAQSSSDSSSESELHSVGLFQVAVPHLKRLSLEARLEKLGEDVGHFREMLHHVQQSEAMNQPGSGATADDPSHRAQQQLSLLLQRLQKWNEEVKSVDLEQLFEVSAIDIRIEKTKTESAQATKKVEECQQQLLEAKDENQGLREEKVEVQTLLATSKELARAVSIKKKAVQEVRKLSKLSGEEPQQLVGEEVASMEPSASRSEKGDLADDGEKHMSAGEAAARDLPARGRRGRRLSTSRTATSQAESAEARSGADADLSEEVEGNESSTRPTGSRRTGPSKAKEAKAKAAKAAPAQAQAAQSQQSQAQVEDRQPRARAKSKDGKDGKDGKLQGERAGAENFETESPAERAVTSAPSAQERSGSAAAGRARSKVKNSGDDPNDKKLKAANLENRSVARKLNQRQQELEKLAKQALGRKATEPRKQDTDTEAGWEKKIHGMQVSIRNGAKMADFWEERLGVWHEEVEARCGEEVLLELQRLSELKPPERDLMPLQIALLRRARTDMQNVDRVQQAGTDLKQRFAAAVEHGDVNLKDLQKEVSNMMKRLSADLSLGPPGLSLTATAVSSGTAGTSRSPAGRVGEGTADATAARRSVRQSMKSRKTAVEAAREALRQRMAGAHAARGQSRGPQASFFASSQGVKTMPLTDVKDLGSRRSLHAMRQQLGVRRTLVADEGLMCRSTAASAYCQQVLGVWLRPTFSCAGGMLRLDFHSRGLLVTGETYSARTVLKAEGRWDAGLKGWLLPFEGKEKLLQALKTAASPLKVEDHAKAGVYAGCYGWDHAAYWGIAEAKAGVDLKEWYKTRTEAEFYLPEFKELIDDPATHKDWDRISTFDPLGMTAHPPTIAACKAKLDIPELKDLRMDGEIVLPSNEIVTSKCAISYAWNIPLMAERVGLSEQELREALHKFSHDSRLLDPKVKTYLPAVGGLTIYTFGDARKLKDERTEVCVRVHDECIGSDVFGSDICSCRPYLIFALREAVECAQRGGVGVVVYFRKEGRSLGEVIKFRVYNARVNQEGGDRPEMYFHHTEQIAGIRDARFQTMMPDALNWMGIRRIDLLCSMSNEKYEAITGAGIQVMKRVDLPENYIKDSMRVELDAKIASGYHSDKVEEEQLVDRAARLIIGVSDHAPTVRGETFPVKAFLRREGGLWDSKVKSWVFSNQAPARLRQALSACADVGTVEMQKASPSSRGSLVVLEAPKLGTVKAASLDPPLRKERSPPCGQEQVADTCMELVVVDVSIAEACRDRETPTFCWTVARQAGAFATAVTDSKFWTQPPSVKAAIGGNAAPPGPPGAKARQVKAQVRRAFCERCEGVTLCGDYEGQCVNKKPQGKIRDKNSHQGNFCLGRRQVVLPEAMTRKKRGWRLPTNVHSDPGWGSTTAHVFCVGCDFWEGALLGVNPFCSKNVLHADGQDDTVAVVPGTIVVFNTSSATATPYTKLWVFPDFVYLTLCPSSDSKFFLLMFKVPVPLAMLSCIRGGRSYHRSAGRRGSGFNSGSGTAGTGAVSVFRRDHGGCHGRIGSCAVLSARG</sequence>
<feature type="compositionally biased region" description="Low complexity" evidence="2">
    <location>
        <begin position="3791"/>
        <end position="3809"/>
    </location>
</feature>
<dbReference type="InterPro" id="IPR032677">
    <property type="entry name" value="GTP_cyclohydro_II"/>
</dbReference>
<organism evidence="5 6">
    <name type="scientific">Symbiodinium microadriaticum</name>
    <name type="common">Dinoflagellate</name>
    <name type="synonym">Zooxanthella microadriatica</name>
    <dbReference type="NCBI Taxonomy" id="2951"/>
    <lineage>
        <taxon>Eukaryota</taxon>
        <taxon>Sar</taxon>
        <taxon>Alveolata</taxon>
        <taxon>Dinophyceae</taxon>
        <taxon>Suessiales</taxon>
        <taxon>Symbiodiniaceae</taxon>
        <taxon>Symbiodinium</taxon>
    </lineage>
</organism>
<dbReference type="PANTHER" id="PTHR47259">
    <property type="match status" value="1"/>
</dbReference>
<feature type="compositionally biased region" description="Basic residues" evidence="2">
    <location>
        <begin position="4092"/>
        <end position="4102"/>
    </location>
</feature>
<feature type="compositionally biased region" description="Basic and acidic residues" evidence="2">
    <location>
        <begin position="1205"/>
        <end position="1232"/>
    </location>
</feature>
<feature type="region of interest" description="Disordered" evidence="2">
    <location>
        <begin position="4064"/>
        <end position="4107"/>
    </location>
</feature>
<keyword evidence="1" id="KW-0175">Coiled coil</keyword>
<dbReference type="InterPro" id="IPR022163">
    <property type="entry name" value="GTP_CH_N"/>
</dbReference>
<feature type="compositionally biased region" description="Basic and acidic residues" evidence="2">
    <location>
        <begin position="3918"/>
        <end position="3931"/>
    </location>
</feature>
<feature type="compositionally biased region" description="Polar residues" evidence="2">
    <location>
        <begin position="3472"/>
        <end position="3487"/>
    </location>
</feature>